<dbReference type="FunFam" id="2.40.50.140:FF:000051">
    <property type="entry name" value="RNA-binding transcriptional accessory protein"/>
    <property type="match status" value="1"/>
</dbReference>
<reference evidence="6" key="1">
    <citation type="submission" date="2020-10" db="EMBL/GenBank/DDBJ databases">
        <authorList>
            <person name="Gilroy R."/>
        </authorList>
    </citation>
    <scope>NUCLEOTIDE SEQUENCE</scope>
    <source>
        <strain evidence="6">ChiW13-3771</strain>
    </source>
</reference>
<feature type="domain" description="S1 motif" evidence="5">
    <location>
        <begin position="107"/>
        <end position="173"/>
    </location>
</feature>
<dbReference type="InterPro" id="IPR050437">
    <property type="entry name" value="Ribos_protein_bS1-like"/>
</dbReference>
<feature type="domain" description="S1 motif" evidence="5">
    <location>
        <begin position="194"/>
        <end position="260"/>
    </location>
</feature>
<evidence type="ECO:0000313" key="6">
    <source>
        <dbReference type="EMBL" id="HIR88138.1"/>
    </source>
</evidence>
<dbReference type="PRINTS" id="PR00681">
    <property type="entry name" value="RIBOSOMALS1"/>
</dbReference>
<evidence type="ECO:0000313" key="7">
    <source>
        <dbReference type="Proteomes" id="UP000824201"/>
    </source>
</evidence>
<dbReference type="Pfam" id="PF00575">
    <property type="entry name" value="S1"/>
    <property type="match status" value="4"/>
</dbReference>
<evidence type="ECO:0000256" key="1">
    <source>
        <dbReference type="ARBA" id="ARBA00006767"/>
    </source>
</evidence>
<dbReference type="InterPro" id="IPR012340">
    <property type="entry name" value="NA-bd_OB-fold"/>
</dbReference>
<name>A0A9D1JCG4_9FIRM</name>
<organism evidence="6 7">
    <name type="scientific">Candidatus Fimimorpha faecalis</name>
    <dbReference type="NCBI Taxonomy" id="2840824"/>
    <lineage>
        <taxon>Bacteria</taxon>
        <taxon>Bacillati</taxon>
        <taxon>Bacillota</taxon>
        <taxon>Clostridia</taxon>
        <taxon>Eubacteriales</taxon>
        <taxon>Candidatus Fimimorpha</taxon>
    </lineage>
</organism>
<protein>
    <submittedName>
        <fullName evidence="6">30S ribosomal protein S1</fullName>
    </submittedName>
</protein>
<keyword evidence="2 6" id="KW-0689">Ribosomal protein</keyword>
<dbReference type="InterPro" id="IPR035104">
    <property type="entry name" value="Ribosomal_protein_S1-like"/>
</dbReference>
<feature type="domain" description="S1 motif" evidence="5">
    <location>
        <begin position="20"/>
        <end position="89"/>
    </location>
</feature>
<dbReference type="GO" id="GO:0003729">
    <property type="term" value="F:mRNA binding"/>
    <property type="evidence" value="ECO:0007669"/>
    <property type="project" value="TreeGrafter"/>
</dbReference>
<dbReference type="PANTHER" id="PTHR10724">
    <property type="entry name" value="30S RIBOSOMAL PROTEIN S1"/>
    <property type="match status" value="1"/>
</dbReference>
<sequence length="365" mass="40284">MSELSFDQMLEGTLKTISTGEVVIGKVISVKEDEIVLNIGYKADGIISRNEYTNNPNADLRELVQEGDEMEAKVLKVNDGEGQVQLSYKRLQAEKASKVLEEAFENKTVLKAKVTQVLTGGLSVVVDDTRVFIPASLVSDVYEKNLEKYADQEVEFVIIEFNPKRRRIIGDCKQLIVAKKQKMRDELFARLEVGQTVEGTVKNVTDFGAFIDLGGADGLLHISEMSWGRVDNPRKLFKSGDVVTVLVKDIDGKKIALSMKFPEKNPWVTAAEKYAVGRIVTGKVARMTDFGAFVELEPGVDALLHVSQIAKEHVDKPADVLTIGQEVTAKVVDFDGEAKKISLSIKAILNDAPQEQPVEAETTEE</sequence>
<dbReference type="GO" id="GO:0022627">
    <property type="term" value="C:cytosolic small ribosomal subunit"/>
    <property type="evidence" value="ECO:0007669"/>
    <property type="project" value="TreeGrafter"/>
</dbReference>
<dbReference type="SMART" id="SM00316">
    <property type="entry name" value="S1"/>
    <property type="match status" value="4"/>
</dbReference>
<evidence type="ECO:0000256" key="4">
    <source>
        <dbReference type="ARBA" id="ARBA00025604"/>
    </source>
</evidence>
<proteinExistence type="inferred from homology"/>
<reference evidence="6" key="2">
    <citation type="journal article" date="2021" name="PeerJ">
        <title>Extensive microbial diversity within the chicken gut microbiome revealed by metagenomics and culture.</title>
        <authorList>
            <person name="Gilroy R."/>
            <person name="Ravi A."/>
            <person name="Getino M."/>
            <person name="Pursley I."/>
            <person name="Horton D.L."/>
            <person name="Alikhan N.F."/>
            <person name="Baker D."/>
            <person name="Gharbi K."/>
            <person name="Hall N."/>
            <person name="Watson M."/>
            <person name="Adriaenssens E.M."/>
            <person name="Foster-Nyarko E."/>
            <person name="Jarju S."/>
            <person name="Secka A."/>
            <person name="Antonio M."/>
            <person name="Oren A."/>
            <person name="Chaudhuri R.R."/>
            <person name="La Ragione R."/>
            <person name="Hildebrand F."/>
            <person name="Pallen M.J."/>
        </authorList>
    </citation>
    <scope>NUCLEOTIDE SEQUENCE</scope>
    <source>
        <strain evidence="6">ChiW13-3771</strain>
    </source>
</reference>
<dbReference type="FunFam" id="2.40.50.140:FF:000103">
    <property type="entry name" value="protein RRP5 homolog"/>
    <property type="match status" value="1"/>
</dbReference>
<comment type="similarity">
    <text evidence="1">Belongs to the bacterial ribosomal protein bS1 family.</text>
</comment>
<evidence type="ECO:0000259" key="5">
    <source>
        <dbReference type="PROSITE" id="PS50126"/>
    </source>
</evidence>
<evidence type="ECO:0000256" key="3">
    <source>
        <dbReference type="ARBA" id="ARBA00023274"/>
    </source>
</evidence>
<comment type="function">
    <text evidence="4">Binds mRNA; thus facilitating recognition of the initiation point. It is needed to translate mRNA with a short Shine-Dalgarno (SD) purine-rich sequence.</text>
</comment>
<gene>
    <name evidence="6" type="primary">rpsA</name>
    <name evidence="6" type="ORF">IAC96_04230</name>
</gene>
<dbReference type="PANTHER" id="PTHR10724:SF7">
    <property type="entry name" value="SMALL RIBOSOMAL SUBUNIT PROTEIN BS1C"/>
    <property type="match status" value="1"/>
</dbReference>
<feature type="domain" description="S1 motif" evidence="5">
    <location>
        <begin position="277"/>
        <end position="346"/>
    </location>
</feature>
<keyword evidence="3" id="KW-0687">Ribonucleoprotein</keyword>
<dbReference type="EMBL" id="DVHN01000046">
    <property type="protein sequence ID" value="HIR88138.1"/>
    <property type="molecule type" value="Genomic_DNA"/>
</dbReference>
<dbReference type="Gene3D" id="2.40.50.140">
    <property type="entry name" value="Nucleic acid-binding proteins"/>
    <property type="match status" value="4"/>
</dbReference>
<dbReference type="NCBIfam" id="NF005208">
    <property type="entry name" value="PRK06676.1"/>
    <property type="match status" value="1"/>
</dbReference>
<comment type="caution">
    <text evidence="6">The sequence shown here is derived from an EMBL/GenBank/DDBJ whole genome shotgun (WGS) entry which is preliminary data.</text>
</comment>
<dbReference type="GO" id="GO:0003735">
    <property type="term" value="F:structural constituent of ribosome"/>
    <property type="evidence" value="ECO:0007669"/>
    <property type="project" value="TreeGrafter"/>
</dbReference>
<accession>A0A9D1JCG4</accession>
<dbReference type="Proteomes" id="UP000824201">
    <property type="component" value="Unassembled WGS sequence"/>
</dbReference>
<dbReference type="PROSITE" id="PS50126">
    <property type="entry name" value="S1"/>
    <property type="match status" value="4"/>
</dbReference>
<dbReference type="GO" id="GO:0006412">
    <property type="term" value="P:translation"/>
    <property type="evidence" value="ECO:0007669"/>
    <property type="project" value="TreeGrafter"/>
</dbReference>
<dbReference type="InterPro" id="IPR003029">
    <property type="entry name" value="S1_domain"/>
</dbReference>
<evidence type="ECO:0000256" key="2">
    <source>
        <dbReference type="ARBA" id="ARBA00022980"/>
    </source>
</evidence>
<dbReference type="CDD" id="cd05688">
    <property type="entry name" value="S1_RPS1_repeat_ec3"/>
    <property type="match status" value="1"/>
</dbReference>
<dbReference type="SUPFAM" id="SSF50249">
    <property type="entry name" value="Nucleic acid-binding proteins"/>
    <property type="match status" value="4"/>
</dbReference>
<dbReference type="AlphaFoldDB" id="A0A9D1JCG4"/>
<dbReference type="CDD" id="cd05687">
    <property type="entry name" value="S1_RPS1_repeat_ec1_hs1"/>
    <property type="match status" value="1"/>
</dbReference>
<dbReference type="CDD" id="cd04465">
    <property type="entry name" value="S1_RPS1_repeat_ec2_hs2"/>
    <property type="match status" value="1"/>
</dbReference>